<evidence type="ECO:0000313" key="2">
    <source>
        <dbReference type="EMBL" id="HIZ30066.1"/>
    </source>
</evidence>
<dbReference type="AlphaFoldDB" id="A0A9D2IYL6"/>
<organism evidence="2 3">
    <name type="scientific">Candidatus Allofournierella merdipullorum</name>
    <dbReference type="NCBI Taxonomy" id="2838595"/>
    <lineage>
        <taxon>Bacteria</taxon>
        <taxon>Bacillati</taxon>
        <taxon>Bacillota</taxon>
        <taxon>Clostridia</taxon>
        <taxon>Eubacteriales</taxon>
        <taxon>Oscillospiraceae</taxon>
        <taxon>Allofournierella</taxon>
    </lineage>
</organism>
<gene>
    <name evidence="2" type="ORF">H9813_02380</name>
</gene>
<dbReference type="Proteomes" id="UP000824035">
    <property type="component" value="Unassembled WGS sequence"/>
</dbReference>
<evidence type="ECO:0000313" key="3">
    <source>
        <dbReference type="Proteomes" id="UP000824035"/>
    </source>
</evidence>
<sequence>MKVVMVEPGQYARIEELDTGLESLQKAVGGLIDCAYPWKEMVCIVCNDEGLLNGMPLNRNVENYQPIAGPFFVCGIEGEDFCSLTDEQAQRYQAMFLQPELFIPYKDGLMQLKYDDPNLPGAPDAVRQEYRKRRNRPKLCFCTIPDRNMVMLVRYGRSGYWPIERFPEGMRAEEYADKLNQTLGVSKAQQTAMLYGSMFGWNVSAAIPDWYDERGKPKSREKLFSELER</sequence>
<reference evidence="2" key="2">
    <citation type="submission" date="2021-04" db="EMBL/GenBank/DDBJ databases">
        <authorList>
            <person name="Gilroy R."/>
        </authorList>
    </citation>
    <scope>NUCLEOTIDE SEQUENCE</scope>
    <source>
        <strain evidence="2">ChiGjej4B4-18154</strain>
    </source>
</reference>
<dbReference type="Pfam" id="PF12957">
    <property type="entry name" value="DUF3846"/>
    <property type="match status" value="1"/>
</dbReference>
<accession>A0A9D2IYL6</accession>
<comment type="caution">
    <text evidence="2">The sequence shown here is derived from an EMBL/GenBank/DDBJ whole genome shotgun (WGS) entry which is preliminary data.</text>
</comment>
<protein>
    <submittedName>
        <fullName evidence="2">DUF3846 domain-containing protein</fullName>
    </submittedName>
</protein>
<reference evidence="2" key="1">
    <citation type="journal article" date="2021" name="PeerJ">
        <title>Extensive microbial diversity within the chicken gut microbiome revealed by metagenomics and culture.</title>
        <authorList>
            <person name="Gilroy R."/>
            <person name="Ravi A."/>
            <person name="Getino M."/>
            <person name="Pursley I."/>
            <person name="Horton D.L."/>
            <person name="Alikhan N.F."/>
            <person name="Baker D."/>
            <person name="Gharbi K."/>
            <person name="Hall N."/>
            <person name="Watson M."/>
            <person name="Adriaenssens E.M."/>
            <person name="Foster-Nyarko E."/>
            <person name="Jarju S."/>
            <person name="Secka A."/>
            <person name="Antonio M."/>
            <person name="Oren A."/>
            <person name="Chaudhuri R.R."/>
            <person name="La Ragione R."/>
            <person name="Hildebrand F."/>
            <person name="Pallen M.J."/>
        </authorList>
    </citation>
    <scope>NUCLEOTIDE SEQUENCE</scope>
    <source>
        <strain evidence="2">ChiGjej4B4-18154</strain>
    </source>
</reference>
<feature type="domain" description="DUF3846" evidence="1">
    <location>
        <begin position="1"/>
        <end position="96"/>
    </location>
</feature>
<name>A0A9D2IYL6_9FIRM</name>
<proteinExistence type="predicted"/>
<evidence type="ECO:0000259" key="1">
    <source>
        <dbReference type="Pfam" id="PF12957"/>
    </source>
</evidence>
<dbReference type="InterPro" id="IPR024559">
    <property type="entry name" value="DUF3846"/>
</dbReference>
<dbReference type="EMBL" id="DXBV01000021">
    <property type="protein sequence ID" value="HIZ30066.1"/>
    <property type="molecule type" value="Genomic_DNA"/>
</dbReference>